<evidence type="ECO:0000256" key="5">
    <source>
        <dbReference type="ARBA" id="ARBA00022519"/>
    </source>
</evidence>
<dbReference type="FunFam" id="1.20.81.30:FF:000001">
    <property type="entry name" value="Type II secretion system protein F"/>
    <property type="match status" value="2"/>
</dbReference>
<dbReference type="GO" id="GO:0015628">
    <property type="term" value="P:protein secretion by the type II secretion system"/>
    <property type="evidence" value="ECO:0007669"/>
    <property type="project" value="TreeGrafter"/>
</dbReference>
<keyword evidence="4" id="KW-1003">Cell membrane</keyword>
<evidence type="ECO:0000256" key="1">
    <source>
        <dbReference type="ARBA" id="ARBA00004429"/>
    </source>
</evidence>
<dbReference type="PROSITE" id="PS00874">
    <property type="entry name" value="T2SP_F"/>
    <property type="match status" value="1"/>
</dbReference>
<evidence type="ECO:0000256" key="8">
    <source>
        <dbReference type="ARBA" id="ARBA00023136"/>
    </source>
</evidence>
<evidence type="ECO:0000259" key="11">
    <source>
        <dbReference type="Pfam" id="PF00482"/>
    </source>
</evidence>
<keyword evidence="7 10" id="KW-1133">Transmembrane helix</keyword>
<protein>
    <submittedName>
        <fullName evidence="12">Type II secretion system F family protein</fullName>
    </submittedName>
</protein>
<keyword evidence="5" id="KW-0997">Cell inner membrane</keyword>
<evidence type="ECO:0000256" key="2">
    <source>
        <dbReference type="ARBA" id="ARBA00005745"/>
    </source>
</evidence>
<dbReference type="InterPro" id="IPR001992">
    <property type="entry name" value="T2SS_GspF/T4SS_PilC_CS"/>
</dbReference>
<evidence type="ECO:0000256" key="3">
    <source>
        <dbReference type="ARBA" id="ARBA00022448"/>
    </source>
</evidence>
<feature type="transmembrane region" description="Helical" evidence="10">
    <location>
        <begin position="223"/>
        <end position="241"/>
    </location>
</feature>
<evidence type="ECO:0000256" key="9">
    <source>
        <dbReference type="RuleBase" id="RU003923"/>
    </source>
</evidence>
<evidence type="ECO:0000256" key="6">
    <source>
        <dbReference type="ARBA" id="ARBA00022692"/>
    </source>
</evidence>
<dbReference type="Pfam" id="PF00482">
    <property type="entry name" value="T2SSF"/>
    <property type="match status" value="2"/>
</dbReference>
<proteinExistence type="inferred from homology"/>
<keyword evidence="3 9" id="KW-0813">Transport</keyword>
<dbReference type="InterPro" id="IPR003004">
    <property type="entry name" value="GspF/PilC"/>
</dbReference>
<keyword evidence="6 9" id="KW-0812">Transmembrane</keyword>
<dbReference type="EMBL" id="CP076643">
    <property type="protein sequence ID" value="QXO17810.1"/>
    <property type="molecule type" value="Genomic_DNA"/>
</dbReference>
<dbReference type="RefSeq" id="WP_218562706.1">
    <property type="nucleotide sequence ID" value="NZ_CP076643.1"/>
</dbReference>
<dbReference type="KEGG" id="vos:KNV97_21155"/>
<evidence type="ECO:0000256" key="4">
    <source>
        <dbReference type="ARBA" id="ARBA00022475"/>
    </source>
</evidence>
<organism evidence="12 13">
    <name type="scientific">Vibrio ostreae</name>
    <dbReference type="NCBI Taxonomy" id="2841925"/>
    <lineage>
        <taxon>Bacteria</taxon>
        <taxon>Pseudomonadati</taxon>
        <taxon>Pseudomonadota</taxon>
        <taxon>Gammaproteobacteria</taxon>
        <taxon>Vibrionales</taxon>
        <taxon>Vibrionaceae</taxon>
        <taxon>Vibrio</taxon>
    </lineage>
</organism>
<feature type="transmembrane region" description="Helical" evidence="10">
    <location>
        <begin position="377"/>
        <end position="397"/>
    </location>
</feature>
<dbReference type="Proteomes" id="UP000694232">
    <property type="component" value="Chromosome 1"/>
</dbReference>
<dbReference type="PANTHER" id="PTHR30012:SF7">
    <property type="entry name" value="PROTEIN TRANSPORT PROTEIN HOFC HOMOLOG"/>
    <property type="match status" value="1"/>
</dbReference>
<reference evidence="12" key="1">
    <citation type="submission" date="2021-06" db="EMBL/GenBank/DDBJ databases">
        <title>Vibrio nov. sp., novel gut bacterium isolated from Yellow Sea oyster.</title>
        <authorList>
            <person name="Muhammad N."/>
            <person name="Nguyen T.H."/>
            <person name="Lee Y.-J."/>
            <person name="Ko J."/>
            <person name="Kim S.-G."/>
        </authorList>
    </citation>
    <scope>NUCLEOTIDE SEQUENCE</scope>
    <source>
        <strain evidence="12">OG9-811</strain>
    </source>
</reference>
<keyword evidence="13" id="KW-1185">Reference proteome</keyword>
<dbReference type="InterPro" id="IPR018076">
    <property type="entry name" value="T2SS_GspF_dom"/>
</dbReference>
<evidence type="ECO:0000313" key="13">
    <source>
        <dbReference type="Proteomes" id="UP000694232"/>
    </source>
</evidence>
<feature type="domain" description="Type II secretion system protein GspF" evidence="11">
    <location>
        <begin position="274"/>
        <end position="396"/>
    </location>
</feature>
<name>A0A975UAA5_9VIBR</name>
<feature type="transmembrane region" description="Helical" evidence="10">
    <location>
        <begin position="169"/>
        <end position="192"/>
    </location>
</feature>
<accession>A0A975UAA5</accession>
<dbReference type="GO" id="GO:0005886">
    <property type="term" value="C:plasma membrane"/>
    <property type="evidence" value="ECO:0007669"/>
    <property type="project" value="UniProtKB-SubCell"/>
</dbReference>
<dbReference type="AlphaFoldDB" id="A0A975UAA5"/>
<evidence type="ECO:0000256" key="7">
    <source>
        <dbReference type="ARBA" id="ARBA00022989"/>
    </source>
</evidence>
<evidence type="ECO:0000313" key="12">
    <source>
        <dbReference type="EMBL" id="QXO17810.1"/>
    </source>
</evidence>
<keyword evidence="8 10" id="KW-0472">Membrane</keyword>
<gene>
    <name evidence="12" type="ORF">KNV97_21155</name>
</gene>
<comment type="subcellular location">
    <subcellularLocation>
        <location evidence="1 9">Cell inner membrane</location>
        <topology evidence="1 9">Multi-pass membrane protein</topology>
    </subcellularLocation>
</comment>
<dbReference type="PANTHER" id="PTHR30012">
    <property type="entry name" value="GENERAL SECRETION PATHWAY PROTEIN"/>
    <property type="match status" value="1"/>
</dbReference>
<sequence length="405" mass="44641">MSNSRLQHYRWHGRDNQGRIRRGSMLALSEHEVRDSLQRQSIRIRSITPRPVSLLSRYRQRLNSRDITLLTRQLATMLASGVALLPALQLIATNHNKAAVSALLRSMLRSLESGMPLSAAMQASGHNFDRLYIDLLRSGELSGNLAQILERLAQYRETSEQLRAKVIKALLYPTIVINVAFAVTYLMLTLVIPEFERLFANLGSELPWFTRQVVAASHSLQTLGPWMVTAAALGAAGVCKARQAYPGLRLWLSRHSTRLPVLGPLLYKAALARFSRTLSTSLSSGLPLLTSLHSAAKTCGNAHLSHALDQIARDTASGMALHLAMRHCRIFPALMLQLVMIGEESGTLDEMLARIALSYENEVDNSVDNLGKILEPLLILLLGGVIGSLVVAMYLPIFNLMSVLG</sequence>
<comment type="similarity">
    <text evidence="2 9">Belongs to the GSP F family.</text>
</comment>
<feature type="domain" description="Type II secretion system protein GspF" evidence="11">
    <location>
        <begin position="71"/>
        <end position="193"/>
    </location>
</feature>
<evidence type="ECO:0000256" key="10">
    <source>
        <dbReference type="SAM" id="Phobius"/>
    </source>
</evidence>